<dbReference type="Gene3D" id="3.40.50.300">
    <property type="entry name" value="P-loop containing nucleotide triphosphate hydrolases"/>
    <property type="match status" value="1"/>
</dbReference>
<evidence type="ECO:0000259" key="3">
    <source>
        <dbReference type="SMART" id="SM00382"/>
    </source>
</evidence>
<dbReference type="Pfam" id="PF13191">
    <property type="entry name" value="AAA_16"/>
    <property type="match status" value="1"/>
</dbReference>
<feature type="non-terminal residue" evidence="4">
    <location>
        <position position="300"/>
    </location>
</feature>
<evidence type="ECO:0000313" key="4">
    <source>
        <dbReference type="EMBL" id="JAC83788.1"/>
    </source>
</evidence>
<protein>
    <recommendedName>
        <fullName evidence="3">AAA+ ATPase domain-containing protein</fullName>
    </recommendedName>
</protein>
<dbReference type="SMART" id="SM00382">
    <property type="entry name" value="AAA"/>
    <property type="match status" value="1"/>
</dbReference>
<sequence>RLAGKAFELGHPMLCTATIEASVRSEFRGSVKLTPAGSVKMKGKSHEINVFLPDGRRDTNSRISLISLNGPFVGRDTEVELASDFAHGRKGKARVHRVLVVQGPNGIGKTEFLRHICGKDALHTHGVVSSIFCDGTLHTRFEIYQRIIGKLLEFEGYSEHRIAETARLENLVKNGIDPQKAPYLYRDHIRALKELRSGCKGGICLAEVYSRILLTELRKHNVVIILDGAQHVDAEVLQVLIAAVMPSSKGVMASSSRSRLIMATRTPLQIQLPGPPEQIVDTASDGRFWTLSLEPFDRQS</sequence>
<feature type="non-terminal residue" evidence="4">
    <location>
        <position position="1"/>
    </location>
</feature>
<dbReference type="GO" id="GO:0005524">
    <property type="term" value="F:ATP binding"/>
    <property type="evidence" value="ECO:0007669"/>
    <property type="project" value="UniProtKB-KW"/>
</dbReference>
<evidence type="ECO:0000256" key="2">
    <source>
        <dbReference type="ARBA" id="ARBA00022840"/>
    </source>
</evidence>
<dbReference type="InterPro" id="IPR027417">
    <property type="entry name" value="P-loop_NTPase"/>
</dbReference>
<dbReference type="PANTHER" id="PTHR16305:SF28">
    <property type="entry name" value="GUANYLATE CYCLASE DOMAIN-CONTAINING PROTEIN"/>
    <property type="match status" value="1"/>
</dbReference>
<keyword evidence="1" id="KW-0547">Nucleotide-binding</keyword>
<dbReference type="GO" id="GO:0005737">
    <property type="term" value="C:cytoplasm"/>
    <property type="evidence" value="ECO:0007669"/>
    <property type="project" value="TreeGrafter"/>
</dbReference>
<proteinExistence type="predicted"/>
<accession>A0A061SHN0</accession>
<dbReference type="InterPro" id="IPR003593">
    <property type="entry name" value="AAA+_ATPase"/>
</dbReference>
<dbReference type="GO" id="GO:0004016">
    <property type="term" value="F:adenylate cyclase activity"/>
    <property type="evidence" value="ECO:0007669"/>
    <property type="project" value="TreeGrafter"/>
</dbReference>
<organism evidence="4">
    <name type="scientific">Tetraselmis sp. GSL018</name>
    <dbReference type="NCBI Taxonomy" id="582737"/>
    <lineage>
        <taxon>Eukaryota</taxon>
        <taxon>Viridiplantae</taxon>
        <taxon>Chlorophyta</taxon>
        <taxon>core chlorophytes</taxon>
        <taxon>Chlorodendrophyceae</taxon>
        <taxon>Chlorodendrales</taxon>
        <taxon>Chlorodendraceae</taxon>
        <taxon>Tetraselmis</taxon>
    </lineage>
</organism>
<dbReference type="PANTHER" id="PTHR16305">
    <property type="entry name" value="TESTICULAR SOLUBLE ADENYLYL CYCLASE"/>
    <property type="match status" value="1"/>
</dbReference>
<dbReference type="AlphaFoldDB" id="A0A061SHN0"/>
<name>A0A061SHN0_9CHLO</name>
<feature type="domain" description="AAA+ ATPase" evidence="3">
    <location>
        <begin position="95"/>
        <end position="268"/>
    </location>
</feature>
<dbReference type="SUPFAM" id="SSF52540">
    <property type="entry name" value="P-loop containing nucleoside triphosphate hydrolases"/>
    <property type="match status" value="1"/>
</dbReference>
<keyword evidence="2" id="KW-0067">ATP-binding</keyword>
<reference evidence="4" key="1">
    <citation type="submission" date="2014-05" db="EMBL/GenBank/DDBJ databases">
        <title>The transcriptome of the halophilic microalga Tetraselmis sp. GSL018 isolated from the Great Salt Lake, Utah.</title>
        <authorList>
            <person name="Jinkerson R.E."/>
            <person name="D'Adamo S."/>
            <person name="Posewitz M.C."/>
        </authorList>
    </citation>
    <scope>NUCLEOTIDE SEQUENCE</scope>
    <source>
        <strain evidence="4">GSL018</strain>
    </source>
</reference>
<gene>
    <name evidence="4" type="ORF">TSPGSL018_2511</name>
</gene>
<dbReference type="EMBL" id="GBEZ01001163">
    <property type="protein sequence ID" value="JAC83788.1"/>
    <property type="molecule type" value="Transcribed_RNA"/>
</dbReference>
<evidence type="ECO:0000256" key="1">
    <source>
        <dbReference type="ARBA" id="ARBA00022741"/>
    </source>
</evidence>
<dbReference type="InterPro" id="IPR041664">
    <property type="entry name" value="AAA_16"/>
</dbReference>